<dbReference type="PANTHER" id="PTHR34990:SF1">
    <property type="entry name" value="UDP-2,3-DIACYLGLUCOSAMINE HYDROLASE"/>
    <property type="match status" value="1"/>
</dbReference>
<dbReference type="EMBL" id="JBHLTN010000002">
    <property type="protein sequence ID" value="MFC0591268.1"/>
    <property type="molecule type" value="Genomic_DNA"/>
</dbReference>
<dbReference type="RefSeq" id="WP_377479044.1">
    <property type="nucleotide sequence ID" value="NZ_JBHLTN010000002.1"/>
</dbReference>
<feature type="binding site" evidence="10">
    <location>
        <position position="210"/>
    </location>
    <ligand>
        <name>substrate</name>
    </ligand>
</feature>
<dbReference type="Proteomes" id="UP001589834">
    <property type="component" value="Unassembled WGS sequence"/>
</dbReference>
<feature type="binding site" evidence="10">
    <location>
        <position position="136"/>
    </location>
    <ligand>
        <name>substrate</name>
    </ligand>
</feature>
<dbReference type="InterPro" id="IPR010138">
    <property type="entry name" value="UDP-diacylglucosamine_Hdrlase"/>
</dbReference>
<evidence type="ECO:0000256" key="2">
    <source>
        <dbReference type="ARBA" id="ARBA00022516"/>
    </source>
</evidence>
<dbReference type="SUPFAM" id="SSF56300">
    <property type="entry name" value="Metallo-dependent phosphatases"/>
    <property type="match status" value="1"/>
</dbReference>
<reference evidence="12 13" key="1">
    <citation type="submission" date="2024-09" db="EMBL/GenBank/DDBJ databases">
        <authorList>
            <person name="Sun Q."/>
            <person name="Mori K."/>
        </authorList>
    </citation>
    <scope>NUCLEOTIDE SEQUENCE [LARGE SCALE GENOMIC DNA]</scope>
    <source>
        <strain evidence="12 13">NCAIM B.02336</strain>
    </source>
</reference>
<comment type="function">
    <text evidence="10">Hydrolyzes the pyrophosphate bond of UDP-2,3-diacylglucosamine to yield 2,3-diacylglucosamine 1-phosphate (lipid X) and UMP by catalyzing the attack of water at the alpha-P atom. Involved in the biosynthesis of lipid A, a phosphorylated glycolipid that anchors the lipopolysaccharide to the outer membrane of the cell.</text>
</comment>
<keyword evidence="3 10" id="KW-0997">Cell inner membrane</keyword>
<evidence type="ECO:0000256" key="1">
    <source>
        <dbReference type="ARBA" id="ARBA00022475"/>
    </source>
</evidence>
<evidence type="ECO:0000256" key="8">
    <source>
        <dbReference type="ARBA" id="ARBA00023136"/>
    </source>
</evidence>
<dbReference type="CDD" id="cd07398">
    <property type="entry name" value="MPP_YbbF-LpxH"/>
    <property type="match status" value="1"/>
</dbReference>
<evidence type="ECO:0000256" key="5">
    <source>
        <dbReference type="ARBA" id="ARBA00022723"/>
    </source>
</evidence>
<proteinExistence type="inferred from homology"/>
<evidence type="ECO:0000256" key="7">
    <source>
        <dbReference type="ARBA" id="ARBA00023098"/>
    </source>
</evidence>
<keyword evidence="7 10" id="KW-0443">Lipid metabolism</keyword>
<feature type="domain" description="Calcineurin-like phosphoesterase" evidence="11">
    <location>
        <begin position="19"/>
        <end position="214"/>
    </location>
</feature>
<dbReference type="EC" id="3.6.1.54" evidence="10"/>
<evidence type="ECO:0000256" key="4">
    <source>
        <dbReference type="ARBA" id="ARBA00022556"/>
    </source>
</evidence>
<feature type="binding site" evidence="10">
    <location>
        <position position="174"/>
    </location>
    <ligand>
        <name>substrate</name>
    </ligand>
</feature>
<protein>
    <recommendedName>
        <fullName evidence="10">UDP-2,3-diacylglucosamine hydrolase</fullName>
        <ecNumber evidence="10">3.6.1.54</ecNumber>
    </recommendedName>
    <alternativeName>
        <fullName evidence="10">UDP-2,3-diacylglucosamine diphosphatase</fullName>
    </alternativeName>
</protein>
<comment type="pathway">
    <text evidence="10">Glycolipid biosynthesis; lipid IV(A) biosynthesis; lipid IV(A) from (3R)-3-hydroxytetradecanoyl-[acyl-carrier-protein] and UDP-N-acetyl-alpha-D-glucosamine: step 4/6.</text>
</comment>
<dbReference type="InterPro" id="IPR029052">
    <property type="entry name" value="Metallo-depent_PP-like"/>
</dbReference>
<feature type="binding site" evidence="10">
    <location>
        <position position="26"/>
    </location>
    <ligand>
        <name>Mn(2+)</name>
        <dbReference type="ChEBI" id="CHEBI:29035"/>
        <label>1</label>
    </ligand>
</feature>
<comment type="catalytic activity">
    <reaction evidence="10">
        <text>UDP-2-N,3-O-bis[(3R)-3-hydroxytetradecanoyl]-alpha-D-glucosamine + H2O = 2-N,3-O-bis[(3R)-3-hydroxytetradecanoyl]-alpha-D-glucosaminyl 1-phosphate + UMP + 2 H(+)</text>
        <dbReference type="Rhea" id="RHEA:25213"/>
        <dbReference type="ChEBI" id="CHEBI:15377"/>
        <dbReference type="ChEBI" id="CHEBI:15378"/>
        <dbReference type="ChEBI" id="CHEBI:57865"/>
        <dbReference type="ChEBI" id="CHEBI:57957"/>
        <dbReference type="ChEBI" id="CHEBI:78847"/>
        <dbReference type="EC" id="3.6.1.54"/>
    </reaction>
</comment>
<organism evidence="12 13">
    <name type="scientific">Ottowia pentelensis</name>
    <dbReference type="NCBI Taxonomy" id="511108"/>
    <lineage>
        <taxon>Bacteria</taxon>
        <taxon>Pseudomonadati</taxon>
        <taxon>Pseudomonadota</taxon>
        <taxon>Betaproteobacteria</taxon>
        <taxon>Burkholderiales</taxon>
        <taxon>Comamonadaceae</taxon>
        <taxon>Ottowia</taxon>
    </lineage>
</organism>
<name>A0ABV6PQL5_9BURK</name>
<keyword evidence="9 10" id="KW-0464">Manganese</keyword>
<feature type="binding site" evidence="10">
    <location>
        <position position="128"/>
    </location>
    <ligand>
        <name>Mn(2+)</name>
        <dbReference type="ChEBI" id="CHEBI:29035"/>
        <label>2</label>
    </ligand>
</feature>
<feature type="binding site" evidence="10">
    <location>
        <position position="55"/>
    </location>
    <ligand>
        <name>Mn(2+)</name>
        <dbReference type="ChEBI" id="CHEBI:29035"/>
        <label>2</label>
    </ligand>
</feature>
<keyword evidence="4 10" id="KW-0441">Lipid A biosynthesis</keyword>
<dbReference type="NCBIfam" id="NF003743">
    <property type="entry name" value="PRK05340.1"/>
    <property type="match status" value="1"/>
</dbReference>
<feature type="binding site" evidence="10">
    <location>
        <position position="210"/>
    </location>
    <ligand>
        <name>Mn(2+)</name>
        <dbReference type="ChEBI" id="CHEBI:29035"/>
        <label>2</label>
    </ligand>
</feature>
<keyword evidence="13" id="KW-1185">Reference proteome</keyword>
<evidence type="ECO:0000259" key="11">
    <source>
        <dbReference type="Pfam" id="PF00149"/>
    </source>
</evidence>
<dbReference type="HAMAP" id="MF_00575">
    <property type="entry name" value="LpxH"/>
    <property type="match status" value="1"/>
</dbReference>
<comment type="cofactor">
    <cofactor evidence="10">
        <name>Mn(2+)</name>
        <dbReference type="ChEBI" id="CHEBI:29035"/>
    </cofactor>
    <text evidence="10">Binds 2 Mn(2+) ions per subunit in a binuclear metal center.</text>
</comment>
<keyword evidence="5 10" id="KW-0479">Metal-binding</keyword>
<feature type="binding site" evidence="10">
    <location>
        <position position="92"/>
    </location>
    <ligand>
        <name>Mn(2+)</name>
        <dbReference type="ChEBI" id="CHEBI:29035"/>
        <label>2</label>
    </ligand>
</feature>
<evidence type="ECO:0000256" key="10">
    <source>
        <dbReference type="HAMAP-Rule" id="MF_00575"/>
    </source>
</evidence>
<comment type="similarity">
    <text evidence="10">Belongs to the LpxH family.</text>
</comment>
<dbReference type="GO" id="GO:0016787">
    <property type="term" value="F:hydrolase activity"/>
    <property type="evidence" value="ECO:0007669"/>
    <property type="project" value="UniProtKB-KW"/>
</dbReference>
<sequence>MAAVPPFGVLHAPEHWRTVDLISDLHLKPEEPATFEAWAQHMRRTPADAVIILGDLFEVWVGDDGATPGSFEARCGQVLQDCRADLAFMRGNRDFLVGGDFLARHRVRDLADDPTVLEWGAQRIVLSHGDLLCTADTAYQQFRQQVRGADWQRAFLARPLAERQAIARQMREHSEARHAATAPADYAQTDAALARQWLLQAHASTLIHGHTHQPADHALGQDAEGRALTCVVLSDWHIDAGTRRAQVLRLRADGARARQPPDGPQ</sequence>
<accession>A0ABV6PQL5</accession>
<gene>
    <name evidence="10" type="primary">lpxH</name>
    <name evidence="12" type="ORF">ACFFGG_01745</name>
</gene>
<keyword evidence="6 10" id="KW-0378">Hydrolase</keyword>
<feature type="binding site" evidence="10">
    <location>
        <position position="55"/>
    </location>
    <ligand>
        <name>Mn(2+)</name>
        <dbReference type="ChEBI" id="CHEBI:29035"/>
        <label>1</label>
    </ligand>
</feature>
<evidence type="ECO:0000256" key="3">
    <source>
        <dbReference type="ARBA" id="ARBA00022519"/>
    </source>
</evidence>
<comment type="subcellular location">
    <subcellularLocation>
        <location evidence="10">Cell inner membrane</location>
        <topology evidence="10">Peripheral membrane protein</topology>
        <orientation evidence="10">Cytoplasmic side</orientation>
    </subcellularLocation>
</comment>
<dbReference type="InterPro" id="IPR004843">
    <property type="entry name" value="Calcineurin-like_PHP"/>
</dbReference>
<comment type="caution">
    <text evidence="10">Lacks conserved residue(s) required for the propagation of feature annotation.</text>
</comment>
<evidence type="ECO:0000256" key="6">
    <source>
        <dbReference type="ARBA" id="ARBA00022801"/>
    </source>
</evidence>
<keyword evidence="1 10" id="KW-1003">Cell membrane</keyword>
<feature type="binding site" evidence="10">
    <location>
        <position position="24"/>
    </location>
    <ligand>
        <name>Mn(2+)</name>
        <dbReference type="ChEBI" id="CHEBI:29035"/>
        <label>1</label>
    </ligand>
</feature>
<evidence type="ECO:0000256" key="9">
    <source>
        <dbReference type="ARBA" id="ARBA00023211"/>
    </source>
</evidence>
<evidence type="ECO:0000313" key="12">
    <source>
        <dbReference type="EMBL" id="MFC0591268.1"/>
    </source>
</evidence>
<comment type="caution">
    <text evidence="12">The sequence shown here is derived from an EMBL/GenBank/DDBJ whole genome shotgun (WGS) entry which is preliminary data.</text>
</comment>
<keyword evidence="8 10" id="KW-0472">Membrane</keyword>
<dbReference type="InterPro" id="IPR043461">
    <property type="entry name" value="LpxH-like"/>
</dbReference>
<dbReference type="Pfam" id="PF00149">
    <property type="entry name" value="Metallophos"/>
    <property type="match status" value="1"/>
</dbReference>
<dbReference type="Gene3D" id="3.60.21.10">
    <property type="match status" value="1"/>
</dbReference>
<keyword evidence="2 10" id="KW-0444">Lipid biosynthesis</keyword>
<feature type="binding site" evidence="10">
    <location>
        <position position="212"/>
    </location>
    <ligand>
        <name>Mn(2+)</name>
        <dbReference type="ChEBI" id="CHEBI:29035"/>
        <label>1</label>
    </ligand>
</feature>
<feature type="binding site" evidence="10">
    <location>
        <begin position="92"/>
        <end position="93"/>
    </location>
    <ligand>
        <name>substrate</name>
    </ligand>
</feature>
<evidence type="ECO:0000313" key="13">
    <source>
        <dbReference type="Proteomes" id="UP001589834"/>
    </source>
</evidence>
<dbReference type="PANTHER" id="PTHR34990">
    <property type="entry name" value="UDP-2,3-DIACYLGLUCOSAMINE HYDROLASE-RELATED"/>
    <property type="match status" value="1"/>
</dbReference>